<sequence>MDKPKTHLVKSKSSNSATKSESCKHNKKSRSNGGFLAEYQPLSSKKRGVYVEKKPTKISINEQPDLSPDEISKKPSTPRVIPRPGRKRFLDSVLTILSQSTTGTQYPDRDDSERLKIFDKTKTKLKKKKEEEAIQGDSIITASSSKKKHRYRSKVLSHNRDFEQLVVLRSTKEITHTPSIISSKTNSLKEPENIRWADFLPPLVKKENSEHFNTIDDNRSLQGKNKDSGPSLVLDKDPVTLVAEGPKKEEKKLYNFFVDLLETTFNVYNVKTDFIPPPNSSVNSSKVTFEIDESVAKKLNIQKVKDCAECSEEKLCSTVSKHVYCIKPDDNEVWDNIVKQNEQSASSKRSRPPSPTRSLKKKRRLHSESFDTKKFKPVPITASLTIPNKKKLLRKDKKKTFINMLKEQLKMEECVFEEPQNFYQALKVIARNKRRQKSIHFKSSEGDVHVCQFKRRGILSSNPLNCPKSSKKSYRPDSEFMKPIRSFNNSDISSSTRKKTLTMTEISEHDLEPSQHSLEVYGFDYELNTHKRCRPDFGSSGSIYNKDYFLESLLKYSDSGTSSMQSPSRISYLSERHGLRSLNRLLAK</sequence>
<feature type="compositionally biased region" description="Basic residues" evidence="1">
    <location>
        <begin position="1"/>
        <end position="10"/>
    </location>
</feature>
<name>A0A9P0C1B2_CHRIL</name>
<dbReference type="AlphaFoldDB" id="A0A9P0C1B2"/>
<dbReference type="Proteomes" id="UP001154114">
    <property type="component" value="Chromosome 31"/>
</dbReference>
<accession>A0A9P0C1B2</accession>
<dbReference type="OrthoDB" id="7491828at2759"/>
<proteinExistence type="predicted"/>
<evidence type="ECO:0000313" key="2">
    <source>
        <dbReference type="EMBL" id="CAH0602396.1"/>
    </source>
</evidence>
<reference evidence="2" key="1">
    <citation type="submission" date="2021-12" db="EMBL/GenBank/DDBJ databases">
        <authorList>
            <person name="King R."/>
        </authorList>
    </citation>
    <scope>NUCLEOTIDE SEQUENCE</scope>
</reference>
<feature type="compositionally biased region" description="Low complexity" evidence="1">
    <location>
        <begin position="11"/>
        <end position="20"/>
    </location>
</feature>
<gene>
    <name evidence="2" type="ORF">CINC_LOCUS10030</name>
</gene>
<organism evidence="2 3">
    <name type="scientific">Chrysodeixis includens</name>
    <name type="common">Soybean looper</name>
    <name type="synonym">Pseudoplusia includens</name>
    <dbReference type="NCBI Taxonomy" id="689277"/>
    <lineage>
        <taxon>Eukaryota</taxon>
        <taxon>Metazoa</taxon>
        <taxon>Ecdysozoa</taxon>
        <taxon>Arthropoda</taxon>
        <taxon>Hexapoda</taxon>
        <taxon>Insecta</taxon>
        <taxon>Pterygota</taxon>
        <taxon>Neoptera</taxon>
        <taxon>Endopterygota</taxon>
        <taxon>Lepidoptera</taxon>
        <taxon>Glossata</taxon>
        <taxon>Ditrysia</taxon>
        <taxon>Noctuoidea</taxon>
        <taxon>Noctuidae</taxon>
        <taxon>Plusiinae</taxon>
        <taxon>Chrysodeixis</taxon>
    </lineage>
</organism>
<keyword evidence="3" id="KW-1185">Reference proteome</keyword>
<protein>
    <submittedName>
        <fullName evidence="2">Uncharacterized protein</fullName>
    </submittedName>
</protein>
<dbReference type="EMBL" id="LR824034">
    <property type="protein sequence ID" value="CAH0602396.1"/>
    <property type="molecule type" value="Genomic_DNA"/>
</dbReference>
<evidence type="ECO:0000313" key="3">
    <source>
        <dbReference type="Proteomes" id="UP001154114"/>
    </source>
</evidence>
<evidence type="ECO:0000256" key="1">
    <source>
        <dbReference type="SAM" id="MobiDB-lite"/>
    </source>
</evidence>
<feature type="region of interest" description="Disordered" evidence="1">
    <location>
        <begin position="340"/>
        <end position="368"/>
    </location>
</feature>
<feature type="region of interest" description="Disordered" evidence="1">
    <location>
        <begin position="1"/>
        <end position="85"/>
    </location>
</feature>